<dbReference type="OrthoDB" id="30881at2759"/>
<gene>
    <name evidence="7" type="ORF">HYH03_018121</name>
</gene>
<evidence type="ECO:0000313" key="8">
    <source>
        <dbReference type="Proteomes" id="UP000612055"/>
    </source>
</evidence>
<evidence type="ECO:0008006" key="9">
    <source>
        <dbReference type="Google" id="ProtNLM"/>
    </source>
</evidence>
<proteinExistence type="inferred from homology"/>
<evidence type="ECO:0000256" key="5">
    <source>
        <dbReference type="ARBA" id="ARBA00023136"/>
    </source>
</evidence>
<evidence type="ECO:0000256" key="2">
    <source>
        <dbReference type="ARBA" id="ARBA00009012"/>
    </source>
</evidence>
<dbReference type="PANTHER" id="PTHR13353:SF14">
    <property type="entry name" value="PROTEIN PGR"/>
    <property type="match status" value="1"/>
</dbReference>
<reference evidence="7" key="1">
    <citation type="journal article" date="2020" name="bioRxiv">
        <title>Comparative genomics of Chlamydomonas.</title>
        <authorList>
            <person name="Craig R.J."/>
            <person name="Hasan A.R."/>
            <person name="Ness R.W."/>
            <person name="Keightley P.D."/>
        </authorList>
    </citation>
    <scope>NUCLEOTIDE SEQUENCE</scope>
    <source>
        <strain evidence="7">CCAP 11/70</strain>
    </source>
</reference>
<dbReference type="Pfam" id="PF01940">
    <property type="entry name" value="DUF92"/>
    <property type="match status" value="1"/>
</dbReference>
<dbReference type="PANTHER" id="PTHR13353">
    <property type="entry name" value="TRANSMEMBRANE PROTEIN 19"/>
    <property type="match status" value="1"/>
</dbReference>
<feature type="transmembrane region" description="Helical" evidence="6">
    <location>
        <begin position="12"/>
        <end position="29"/>
    </location>
</feature>
<evidence type="ECO:0000256" key="6">
    <source>
        <dbReference type="SAM" id="Phobius"/>
    </source>
</evidence>
<feature type="transmembrane region" description="Helical" evidence="6">
    <location>
        <begin position="41"/>
        <end position="65"/>
    </location>
</feature>
<evidence type="ECO:0000256" key="1">
    <source>
        <dbReference type="ARBA" id="ARBA00004141"/>
    </source>
</evidence>
<keyword evidence="4 6" id="KW-1133">Transmembrane helix</keyword>
<dbReference type="EMBL" id="JAEHOE010000194">
    <property type="protein sequence ID" value="KAG2482996.1"/>
    <property type="molecule type" value="Genomic_DNA"/>
</dbReference>
<evidence type="ECO:0000313" key="7">
    <source>
        <dbReference type="EMBL" id="KAG2482996.1"/>
    </source>
</evidence>
<comment type="subcellular location">
    <subcellularLocation>
        <location evidence="1">Membrane</location>
        <topology evidence="1">Multi-pass membrane protein</topology>
    </subcellularLocation>
</comment>
<name>A0A836BN88_9CHLO</name>
<sequence length="348" mass="35017">MTLAGLSPQHTAWTAFGLGLAALLARRGLKKRSLSASGALAAFLVGAVHMCCGLQYGMTLIVFYLTSSKLTKLGASRKAVVEEEHKEGGCRSAAQVLANSLAACCLAELASLLASQPLPGPAAALLAADPRTLALLRAAVAGAFLGHYACCTADTWASELGILWPQPPRLITTGRAVPPGTNGGVSPLGLAASAAGGLAIGLAFYGAGWAGCALGAVPRGGSLCRSEAGGTWLGWGPADAAPLALLGLVCGLGGSLLDSLLGATVQFTGWDGKARRVVGRDRLWEERARAEAKARRDALGGEGKGKGEQEEGGIVRICGMPLLSNDGVNAVSAALTAGLGAVLLARCA</sequence>
<comment type="similarity">
    <text evidence="2">Belongs to the TMEM19 family.</text>
</comment>
<organism evidence="7 8">
    <name type="scientific">Edaphochlamys debaryana</name>
    <dbReference type="NCBI Taxonomy" id="47281"/>
    <lineage>
        <taxon>Eukaryota</taxon>
        <taxon>Viridiplantae</taxon>
        <taxon>Chlorophyta</taxon>
        <taxon>core chlorophytes</taxon>
        <taxon>Chlorophyceae</taxon>
        <taxon>CS clade</taxon>
        <taxon>Chlamydomonadales</taxon>
        <taxon>Chlamydomonadales incertae sedis</taxon>
        <taxon>Edaphochlamys</taxon>
    </lineage>
</organism>
<dbReference type="AlphaFoldDB" id="A0A836BN88"/>
<keyword evidence="5 6" id="KW-0472">Membrane</keyword>
<dbReference type="Proteomes" id="UP000612055">
    <property type="component" value="Unassembled WGS sequence"/>
</dbReference>
<keyword evidence="8" id="KW-1185">Reference proteome</keyword>
<evidence type="ECO:0000256" key="3">
    <source>
        <dbReference type="ARBA" id="ARBA00022692"/>
    </source>
</evidence>
<comment type="caution">
    <text evidence="7">The sequence shown here is derived from an EMBL/GenBank/DDBJ whole genome shotgun (WGS) entry which is preliminary data.</text>
</comment>
<keyword evidence="3 6" id="KW-0812">Transmembrane</keyword>
<dbReference type="GO" id="GO:0016020">
    <property type="term" value="C:membrane"/>
    <property type="evidence" value="ECO:0007669"/>
    <property type="project" value="UniProtKB-SubCell"/>
</dbReference>
<evidence type="ECO:0000256" key="4">
    <source>
        <dbReference type="ARBA" id="ARBA00022989"/>
    </source>
</evidence>
<accession>A0A836BN88</accession>
<dbReference type="InterPro" id="IPR002794">
    <property type="entry name" value="DUF92_TMEM19"/>
</dbReference>
<protein>
    <recommendedName>
        <fullName evidence="9">Transmembrane protein 19</fullName>
    </recommendedName>
</protein>